<name>A0A2I0JH83_PUNGR</name>
<reference evidence="2 3" key="1">
    <citation type="submission" date="2017-11" db="EMBL/GenBank/DDBJ databases">
        <title>De-novo sequencing of pomegranate (Punica granatum L.) genome.</title>
        <authorList>
            <person name="Akparov Z."/>
            <person name="Amiraslanov A."/>
            <person name="Hajiyeva S."/>
            <person name="Abbasov M."/>
            <person name="Kaur K."/>
            <person name="Hamwieh A."/>
            <person name="Solovyev V."/>
            <person name="Salamov A."/>
            <person name="Braich B."/>
            <person name="Kosarev P."/>
            <person name="Mahmoud A."/>
            <person name="Hajiyev E."/>
            <person name="Babayeva S."/>
            <person name="Izzatullayeva V."/>
            <person name="Mammadov A."/>
            <person name="Mammadov A."/>
            <person name="Sharifova S."/>
            <person name="Ojaghi J."/>
            <person name="Eynullazada K."/>
            <person name="Bayramov B."/>
            <person name="Abdulazimova A."/>
            <person name="Shahmuradov I."/>
        </authorList>
    </citation>
    <scope>NUCLEOTIDE SEQUENCE [LARGE SCALE GENOMIC DNA]</scope>
    <source>
        <strain evidence="3">cv. AG2017</strain>
        <tissue evidence="2">Leaf</tissue>
    </source>
</reference>
<comment type="caution">
    <text evidence="2">The sequence shown here is derived from an EMBL/GenBank/DDBJ whole genome shotgun (WGS) entry which is preliminary data.</text>
</comment>
<feature type="region of interest" description="Disordered" evidence="1">
    <location>
        <begin position="1"/>
        <end position="130"/>
    </location>
</feature>
<organism evidence="2 3">
    <name type="scientific">Punica granatum</name>
    <name type="common">Pomegranate</name>
    <dbReference type="NCBI Taxonomy" id="22663"/>
    <lineage>
        <taxon>Eukaryota</taxon>
        <taxon>Viridiplantae</taxon>
        <taxon>Streptophyta</taxon>
        <taxon>Embryophyta</taxon>
        <taxon>Tracheophyta</taxon>
        <taxon>Spermatophyta</taxon>
        <taxon>Magnoliopsida</taxon>
        <taxon>eudicotyledons</taxon>
        <taxon>Gunneridae</taxon>
        <taxon>Pentapetalae</taxon>
        <taxon>rosids</taxon>
        <taxon>malvids</taxon>
        <taxon>Myrtales</taxon>
        <taxon>Lythraceae</taxon>
        <taxon>Punica</taxon>
    </lineage>
</organism>
<dbReference type="Proteomes" id="UP000233551">
    <property type="component" value="Unassembled WGS sequence"/>
</dbReference>
<proteinExistence type="predicted"/>
<gene>
    <name evidence="2" type="ORF">CRG98_023998</name>
</gene>
<dbReference type="EMBL" id="PGOL01001684">
    <property type="protein sequence ID" value="PKI55605.1"/>
    <property type="molecule type" value="Genomic_DNA"/>
</dbReference>
<evidence type="ECO:0000313" key="2">
    <source>
        <dbReference type="EMBL" id="PKI55605.1"/>
    </source>
</evidence>
<feature type="compositionally biased region" description="Basic and acidic residues" evidence="1">
    <location>
        <begin position="8"/>
        <end position="17"/>
    </location>
</feature>
<evidence type="ECO:0000256" key="1">
    <source>
        <dbReference type="SAM" id="MobiDB-lite"/>
    </source>
</evidence>
<keyword evidence="3" id="KW-1185">Reference proteome</keyword>
<evidence type="ECO:0000313" key="3">
    <source>
        <dbReference type="Proteomes" id="UP000233551"/>
    </source>
</evidence>
<sequence length="153" mass="17125">MDLTNLDEPSRLLRDKFLTALSSQDEKSYKENRKGRKGRAADSPPRSPVPTEDASDLSGGVGVADWRPQPRINWGLPQPRIDWGPPTRSPWSIRGWGRQSVTPTPPPRSSASFVGTDDLGGGVGVRVADWRPRPLPDPLFPFDFFYRTKMKQN</sequence>
<accession>A0A2I0JH83</accession>
<protein>
    <submittedName>
        <fullName evidence="2">Uncharacterized protein</fullName>
    </submittedName>
</protein>
<dbReference type="AlphaFoldDB" id="A0A2I0JH83"/>